<keyword evidence="1" id="KW-0175">Coiled coil</keyword>
<gene>
    <name evidence="2" type="ORF">LJD61_06615</name>
</gene>
<keyword evidence="3" id="KW-1185">Reference proteome</keyword>
<evidence type="ECO:0000313" key="2">
    <source>
        <dbReference type="EMBL" id="MCQ1529222.1"/>
    </source>
</evidence>
<feature type="coiled-coil region" evidence="1">
    <location>
        <begin position="30"/>
        <end position="101"/>
    </location>
</feature>
<protein>
    <submittedName>
        <fullName evidence="2">Uncharacterized protein</fullName>
    </submittedName>
</protein>
<sequence>MQNNMEGILKDLVYIDNIASDVNKKRQAELAGIEEKCAAEIENLDRQLDEEKAAMRKQLEQAVLKAEEDAKDIEKRSHDSIEALERKYAQIKQEILKQAINKLFDMEMD</sequence>
<name>A0ABT1ND91_9FIRM</name>
<proteinExistence type="predicted"/>
<reference evidence="2 3" key="1">
    <citation type="submission" date="2021-10" db="EMBL/GenBank/DDBJ databases">
        <title>Lutispora strain m25 sp. nov., a thermophilic, non-spore-forming bacterium isolated from a lab-scale methanogenic bioreactor digesting anaerobic sludge.</title>
        <authorList>
            <person name="El Houari A."/>
            <person name="Mcdonald J."/>
        </authorList>
    </citation>
    <scope>NUCLEOTIDE SEQUENCE [LARGE SCALE GENOMIC DNA]</scope>
    <source>
        <strain evidence="3">m25</strain>
    </source>
</reference>
<dbReference type="Proteomes" id="UP001651880">
    <property type="component" value="Unassembled WGS sequence"/>
</dbReference>
<accession>A0ABT1ND91</accession>
<dbReference type="EMBL" id="JAJEKE010000004">
    <property type="protein sequence ID" value="MCQ1529222.1"/>
    <property type="molecule type" value="Genomic_DNA"/>
</dbReference>
<evidence type="ECO:0000256" key="1">
    <source>
        <dbReference type="SAM" id="Coils"/>
    </source>
</evidence>
<dbReference type="RefSeq" id="WP_255226742.1">
    <property type="nucleotide sequence ID" value="NZ_JAJEKE010000004.1"/>
</dbReference>
<evidence type="ECO:0000313" key="3">
    <source>
        <dbReference type="Proteomes" id="UP001651880"/>
    </source>
</evidence>
<organism evidence="2 3">
    <name type="scientific">Lutispora saccharofermentans</name>
    <dbReference type="NCBI Taxonomy" id="3024236"/>
    <lineage>
        <taxon>Bacteria</taxon>
        <taxon>Bacillati</taxon>
        <taxon>Bacillota</taxon>
        <taxon>Clostridia</taxon>
        <taxon>Lutisporales</taxon>
        <taxon>Lutisporaceae</taxon>
        <taxon>Lutispora</taxon>
    </lineage>
</organism>
<comment type="caution">
    <text evidence="2">The sequence shown here is derived from an EMBL/GenBank/DDBJ whole genome shotgun (WGS) entry which is preliminary data.</text>
</comment>